<accession>T1IJ97</accession>
<feature type="domain" description="J" evidence="5">
    <location>
        <begin position="5"/>
        <end position="71"/>
    </location>
</feature>
<dbReference type="GO" id="GO:0008270">
    <property type="term" value="F:zinc ion binding"/>
    <property type="evidence" value="ECO:0007669"/>
    <property type="project" value="UniProtKB-KW"/>
</dbReference>
<dbReference type="PANTHER" id="PTHR44029:SF1">
    <property type="entry name" value="DNAJ HOMOLOG SUBFAMILY C MEMBER 21"/>
    <property type="match status" value="1"/>
</dbReference>
<organism evidence="6 7">
    <name type="scientific">Strigamia maritima</name>
    <name type="common">European centipede</name>
    <name type="synonym">Geophilus maritimus</name>
    <dbReference type="NCBI Taxonomy" id="126957"/>
    <lineage>
        <taxon>Eukaryota</taxon>
        <taxon>Metazoa</taxon>
        <taxon>Ecdysozoa</taxon>
        <taxon>Arthropoda</taxon>
        <taxon>Myriapoda</taxon>
        <taxon>Chilopoda</taxon>
        <taxon>Pleurostigmophora</taxon>
        <taxon>Geophilomorpha</taxon>
        <taxon>Linotaeniidae</taxon>
        <taxon>Strigamia</taxon>
    </lineage>
</organism>
<dbReference type="AlphaFoldDB" id="T1IJ97"/>
<dbReference type="Pfam" id="PF00226">
    <property type="entry name" value="DnaJ"/>
    <property type="match status" value="1"/>
</dbReference>
<dbReference type="Gene3D" id="1.10.287.110">
    <property type="entry name" value="DnaJ domain"/>
    <property type="match status" value="1"/>
</dbReference>
<dbReference type="Pfam" id="PF21884">
    <property type="entry name" value="ZUO1-like_ZHD"/>
    <property type="match status" value="1"/>
</dbReference>
<evidence type="ECO:0000313" key="7">
    <source>
        <dbReference type="Proteomes" id="UP000014500"/>
    </source>
</evidence>
<evidence type="ECO:0000256" key="1">
    <source>
        <dbReference type="ARBA" id="ARBA00022723"/>
    </source>
</evidence>
<dbReference type="Proteomes" id="UP000014500">
    <property type="component" value="Unassembled WGS sequence"/>
</dbReference>
<evidence type="ECO:0000259" key="5">
    <source>
        <dbReference type="PROSITE" id="PS50076"/>
    </source>
</evidence>
<dbReference type="PANTHER" id="PTHR44029">
    <property type="entry name" value="DNAJ HOMOLOG SUBFAMILY C MEMBER 21"/>
    <property type="match status" value="1"/>
</dbReference>
<dbReference type="InterPro" id="IPR036869">
    <property type="entry name" value="J_dom_sf"/>
</dbReference>
<proteinExistence type="predicted"/>
<keyword evidence="7" id="KW-1185">Reference proteome</keyword>
<dbReference type="STRING" id="126957.T1IJ97"/>
<dbReference type="PRINTS" id="PR00625">
    <property type="entry name" value="JDOMAIN"/>
</dbReference>
<evidence type="ECO:0000313" key="6">
    <source>
        <dbReference type="EnsemblMetazoa" id="SMAR000956-PA"/>
    </source>
</evidence>
<dbReference type="CDD" id="cd06257">
    <property type="entry name" value="DnaJ"/>
    <property type="match status" value="1"/>
</dbReference>
<dbReference type="InterPro" id="IPR051964">
    <property type="entry name" value="Chaperone_stress_response"/>
</dbReference>
<reference evidence="6" key="2">
    <citation type="submission" date="2015-02" db="UniProtKB">
        <authorList>
            <consortium name="EnsemblMetazoa"/>
        </authorList>
    </citation>
    <scope>IDENTIFICATION</scope>
</reference>
<evidence type="ECO:0000256" key="2">
    <source>
        <dbReference type="ARBA" id="ARBA00022771"/>
    </source>
</evidence>
<dbReference type="EMBL" id="AFFK01014481">
    <property type="status" value="NOT_ANNOTATED_CDS"/>
    <property type="molecule type" value="Genomic_DNA"/>
</dbReference>
<keyword evidence="2" id="KW-0863">Zinc-finger</keyword>
<reference evidence="7" key="1">
    <citation type="submission" date="2011-05" db="EMBL/GenBank/DDBJ databases">
        <authorList>
            <person name="Richards S.R."/>
            <person name="Qu J."/>
            <person name="Jiang H."/>
            <person name="Jhangiani S.N."/>
            <person name="Agravi P."/>
            <person name="Goodspeed R."/>
            <person name="Gross S."/>
            <person name="Mandapat C."/>
            <person name="Jackson L."/>
            <person name="Mathew T."/>
            <person name="Pu L."/>
            <person name="Thornton R."/>
            <person name="Saada N."/>
            <person name="Wilczek-Boney K.B."/>
            <person name="Lee S."/>
            <person name="Kovar C."/>
            <person name="Wu Y."/>
            <person name="Scherer S.E."/>
            <person name="Worley K.C."/>
            <person name="Muzny D.M."/>
            <person name="Gibbs R."/>
        </authorList>
    </citation>
    <scope>NUCLEOTIDE SEQUENCE</scope>
    <source>
        <strain evidence="7">Brora</strain>
    </source>
</reference>
<dbReference type="InterPro" id="IPR018253">
    <property type="entry name" value="DnaJ_domain_CS"/>
</dbReference>
<dbReference type="GO" id="GO:0005737">
    <property type="term" value="C:cytoplasm"/>
    <property type="evidence" value="ECO:0007669"/>
    <property type="project" value="TreeGrafter"/>
</dbReference>
<dbReference type="OMA" id="DSTGEWN"/>
<keyword evidence="1" id="KW-0479">Metal-binding</keyword>
<dbReference type="PROSITE" id="PS00636">
    <property type="entry name" value="DNAJ_1"/>
    <property type="match status" value="1"/>
</dbReference>
<keyword evidence="3" id="KW-0862">Zinc</keyword>
<dbReference type="InterPro" id="IPR001623">
    <property type="entry name" value="DnaJ_domain"/>
</dbReference>
<dbReference type="PROSITE" id="PS50076">
    <property type="entry name" value="DNAJ_2"/>
    <property type="match status" value="1"/>
</dbReference>
<dbReference type="PhylomeDB" id="T1IJ97"/>
<evidence type="ECO:0000256" key="3">
    <source>
        <dbReference type="ARBA" id="ARBA00022833"/>
    </source>
</evidence>
<dbReference type="FunFam" id="1.10.287.110:FF:000046">
    <property type="entry name" value="dnaJ homolog subfamily C member 21"/>
    <property type="match status" value="1"/>
</dbReference>
<dbReference type="InterPro" id="IPR054076">
    <property type="entry name" value="ZUO1-like_ZHD"/>
</dbReference>
<dbReference type="eggNOG" id="KOG0717">
    <property type="taxonomic scope" value="Eukaryota"/>
</dbReference>
<name>T1IJ97_STRMM</name>
<dbReference type="SUPFAM" id="SSF46565">
    <property type="entry name" value="Chaperone J-domain"/>
    <property type="match status" value="1"/>
</dbReference>
<evidence type="ECO:0000256" key="4">
    <source>
        <dbReference type="ARBA" id="ARBA00074367"/>
    </source>
</evidence>
<dbReference type="SMART" id="SM00271">
    <property type="entry name" value="DnaJ"/>
    <property type="match status" value="1"/>
</dbReference>
<dbReference type="HOGENOM" id="CLU_009539_3_1_1"/>
<sequence>MRMKCHYEVLGVPRSADGDELKKAYRKLALQWHPDKNPDNVQEATVQFRIIQQAYAVLADPQERAFYDKYRESILRAGQEKADDHLDLFEYFNCSCYSGYNDGENGFYAVYRNLFEKVAAEDCEYRSENSDDDDDIPTFGASDSSYDEVVHNFYAYWQSYSTKTSYAWLFKYDIRDAPSRRVMKLMEKDNKKIRDQAKKKRNEEVRALVAFVKKRDKRVQQHKKLLEEKSAANSRKMEDNRRKQLDERRKYVYSWTIIKNRIGQRCLRSKKFFKKWRLMLRKSLVMFNQKMKILKRN</sequence>
<dbReference type="EnsemblMetazoa" id="SMAR000956-RA">
    <property type="protein sequence ID" value="SMAR000956-PA"/>
    <property type="gene ID" value="SMAR000956"/>
</dbReference>
<protein>
    <recommendedName>
        <fullName evidence="4">DnaJ homolog subfamily C member 21</fullName>
    </recommendedName>
</protein>